<evidence type="ECO:0000256" key="1">
    <source>
        <dbReference type="SAM" id="MobiDB-lite"/>
    </source>
</evidence>
<gene>
    <name evidence="3" type="ORF">POVCU1_028390</name>
    <name evidence="2" type="ORF">POVCU2_0031010</name>
</gene>
<evidence type="ECO:0000313" key="2">
    <source>
        <dbReference type="EMBL" id="SBS85356.1"/>
    </source>
</evidence>
<evidence type="ECO:0000313" key="3">
    <source>
        <dbReference type="EMBL" id="SBS94466.1"/>
    </source>
</evidence>
<dbReference type="Proteomes" id="UP000078546">
    <property type="component" value="Unassembled WGS sequence"/>
</dbReference>
<evidence type="ECO:0000313" key="4">
    <source>
        <dbReference type="Proteomes" id="UP000078546"/>
    </source>
</evidence>
<proteinExistence type="predicted"/>
<reference evidence="4 5" key="1">
    <citation type="submission" date="2016-05" db="EMBL/GenBank/DDBJ databases">
        <authorList>
            <person name="Naeem Raeece"/>
        </authorList>
    </citation>
    <scope>NUCLEOTIDE SEQUENCE [LARGE SCALE GENOMIC DNA]</scope>
</reference>
<evidence type="ECO:0000313" key="5">
    <source>
        <dbReference type="Proteomes" id="UP000078560"/>
    </source>
</evidence>
<dbReference type="Proteomes" id="UP000078560">
    <property type="component" value="Unassembled WGS sequence"/>
</dbReference>
<protein>
    <submittedName>
        <fullName evidence="3">Uncharacterized protein</fullName>
    </submittedName>
</protein>
<feature type="region of interest" description="Disordered" evidence="1">
    <location>
        <begin position="782"/>
        <end position="805"/>
    </location>
</feature>
<dbReference type="EMBL" id="FLQV01000524">
    <property type="protein sequence ID" value="SBS94466.1"/>
    <property type="molecule type" value="Genomic_DNA"/>
</dbReference>
<reference evidence="3" key="2">
    <citation type="submission" date="2016-05" db="EMBL/GenBank/DDBJ databases">
        <authorList>
            <person name="Lavstsen T."/>
            <person name="Jespersen J.S."/>
        </authorList>
    </citation>
    <scope>NUCLEOTIDE SEQUENCE [LARGE SCALE GENOMIC DNA]</scope>
</reference>
<organism evidence="3 4">
    <name type="scientific">Plasmodium ovale curtisi</name>
    <dbReference type="NCBI Taxonomy" id="864141"/>
    <lineage>
        <taxon>Eukaryota</taxon>
        <taxon>Sar</taxon>
        <taxon>Alveolata</taxon>
        <taxon>Apicomplexa</taxon>
        <taxon>Aconoidasida</taxon>
        <taxon>Haemosporida</taxon>
        <taxon>Plasmodiidae</taxon>
        <taxon>Plasmodium</taxon>
        <taxon>Plasmodium (Plasmodium)</taxon>
    </lineage>
</organism>
<name>A0A1A8WNL2_PLAOA</name>
<accession>A0A1A8WNL2</accession>
<dbReference type="EMBL" id="FLQU01000416">
    <property type="protein sequence ID" value="SBS85356.1"/>
    <property type="molecule type" value="Genomic_DNA"/>
</dbReference>
<dbReference type="AlphaFoldDB" id="A0A1A8WNL2"/>
<sequence>MQIRKLRNVHSWGRCGKISKLFVTGVSPCGRMHTMVRGSLYVGSNSHLGINRPIDPQEVCVPSSPECTDTQHSNTTHINDETFLWEKLRSSKVFSVYTKSYIHKESEQQLVLSLHKLNEYKKVKGNVKLSVYIYELQNLSKSKIGYNVLKKIDIVNCLFEHINDNIYNTSPALLLSVAMSYKNVKLNRYTYFKNVLRGICNNIKVYKNIKLSRLLKGEEENKDKYEHTIEILKKKKKSKYKINMLNVYSNHLNNSALCYILYSYSSLFSNSNAYILYICKYILLNVGSLNQLDMLSLLHFIRRSSVKLDRGFLLSHKEHPKCHPEKPYELPSVQLPTQSNQDGKGALANTYLKILRTIVYLLNRRRGGCENEKISILILHSYYKMGLIPIQIFYKIHYRIRKKIKCIDVKYVSLYLYVLSGIRFNISYYKVIYNHLTTVFEKRTKQFDLISLCLAFYSLSKNGYYYAPFVRCVLSLLKEHAYNLNDVQLTNVVYTLGKLKVRDDELCNKLCDVLKSRMENISGINLSLIVHNLSKINYKNEHFFKLCLEKGKELLDCFTAKQLVMFADGIIISNMYDYEFMELFFTQLIRIDCDNVNVKRKNTISKICFSVVLERGNFIKRFPPSINTFISKNMGYTQEKIFTPMHNEIANILSILNVEKFEVLKQKKPYVFDIYIKGDKDIYIDILSDRKFLTCSENFCGFIELKKRHMKLLNARYYYFRKGKYLSMDTLDKKINFVKAFLEDICLFDFNNVNREDEQKKGEIKELLRLAIIDKGETLEGVSSLQGGSLPKRDTSNRARLEKDRERNPIGSRDYYLLPTSIKIEKIAKNLYKKKKKKVSYAEPLVKKGKIFIDYDQGILLNREKMSFFQNSVNNSGISEEGRKNPLFMGVDNLDGNTLFGKKCHGLSKYEALDPRTGKIDIKRRGPKSAPS</sequence>
<feature type="compositionally biased region" description="Basic and acidic residues" evidence="1">
    <location>
        <begin position="791"/>
        <end position="805"/>
    </location>
</feature>